<protein>
    <submittedName>
        <fullName evidence="1">STAS/SEC14 domain-containing protein</fullName>
    </submittedName>
</protein>
<accession>A0ABT0Q4K6</accession>
<dbReference type="InterPro" id="IPR021866">
    <property type="entry name" value="SpoIIAA-like"/>
</dbReference>
<dbReference type="SUPFAM" id="SSF52091">
    <property type="entry name" value="SpoIIaa-like"/>
    <property type="match status" value="2"/>
</dbReference>
<evidence type="ECO:0000313" key="2">
    <source>
        <dbReference type="Proteomes" id="UP001203880"/>
    </source>
</evidence>
<comment type="caution">
    <text evidence="1">The sequence shown here is derived from an EMBL/GenBank/DDBJ whole genome shotgun (WGS) entry which is preliminary data.</text>
</comment>
<dbReference type="Proteomes" id="UP001203880">
    <property type="component" value="Unassembled WGS sequence"/>
</dbReference>
<organism evidence="1 2">
    <name type="scientific">Ruegeria spongiae</name>
    <dbReference type="NCBI Taxonomy" id="2942209"/>
    <lineage>
        <taxon>Bacteria</taxon>
        <taxon>Pseudomonadati</taxon>
        <taxon>Pseudomonadota</taxon>
        <taxon>Alphaproteobacteria</taxon>
        <taxon>Rhodobacterales</taxon>
        <taxon>Roseobacteraceae</taxon>
        <taxon>Ruegeria</taxon>
    </lineage>
</organism>
<reference evidence="1" key="1">
    <citation type="submission" date="2022-05" db="EMBL/GenBank/DDBJ databases">
        <authorList>
            <person name="Park J.-S."/>
        </authorList>
    </citation>
    <scope>NUCLEOTIDE SEQUENCE</scope>
    <source>
        <strain evidence="1">2012CJ41-6</strain>
    </source>
</reference>
<keyword evidence="2" id="KW-1185">Reference proteome</keyword>
<gene>
    <name evidence="1" type="ORF">M3P21_14790</name>
</gene>
<proteinExistence type="predicted"/>
<sequence>MISVETQMDGALLEVELSEQITAQDYDTVLIPAVEKALETHDRIRLMMTFGQEFQGYDLSAAWADSKLGLSHWSGFDRIAVVTDTGWLRNSIRLAAPILPCPMQVFDLIDAETARRWLRESLGSVHMIDLGGPCLQVKLMGKLDPEVIANAEKDLDAQIRARDGFRLLLDLSEFDGWQGLSAMVAHFSLVREHAATPERVAVVGDHAWQRAAQHLMGRFLNADSHFFDVSDIEGAKAWLKA</sequence>
<dbReference type="RefSeq" id="WP_249710993.1">
    <property type="nucleotide sequence ID" value="NZ_JAMFMB010000018.1"/>
</dbReference>
<dbReference type="Pfam" id="PF11964">
    <property type="entry name" value="SpoIIAA-like"/>
    <property type="match status" value="2"/>
</dbReference>
<dbReference type="InterPro" id="IPR038396">
    <property type="entry name" value="SpoIIAA-like_sf"/>
</dbReference>
<name>A0ABT0Q4K6_9RHOB</name>
<dbReference type="InterPro" id="IPR036513">
    <property type="entry name" value="STAS_dom_sf"/>
</dbReference>
<dbReference type="EMBL" id="JAMFMB010000018">
    <property type="protein sequence ID" value="MCL6284801.1"/>
    <property type="molecule type" value="Genomic_DNA"/>
</dbReference>
<evidence type="ECO:0000313" key="1">
    <source>
        <dbReference type="EMBL" id="MCL6284801.1"/>
    </source>
</evidence>
<dbReference type="Gene3D" id="3.40.50.10600">
    <property type="entry name" value="SpoIIaa-like domains"/>
    <property type="match status" value="2"/>
</dbReference>